<dbReference type="NCBIfam" id="TIGR00674">
    <property type="entry name" value="dapA"/>
    <property type="match status" value="1"/>
</dbReference>
<keyword evidence="7 12" id="KW-0220">Diaminopimelate biosynthesis</keyword>
<keyword evidence="10 12" id="KW-0704">Schiff base</keyword>
<dbReference type="InterPro" id="IPR013785">
    <property type="entry name" value="Aldolase_TIM"/>
</dbReference>
<dbReference type="EMBL" id="CCSB01000001">
    <property type="protein sequence ID" value="CDZ77023.1"/>
    <property type="molecule type" value="Genomic_DNA"/>
</dbReference>
<evidence type="ECO:0000256" key="9">
    <source>
        <dbReference type="ARBA" id="ARBA00023239"/>
    </source>
</evidence>
<dbReference type="InterPro" id="IPR002220">
    <property type="entry name" value="DapA-like"/>
</dbReference>
<dbReference type="GO" id="GO:0008840">
    <property type="term" value="F:4-hydroxy-tetrahydrodipicolinate synthase activity"/>
    <property type="evidence" value="ECO:0007669"/>
    <property type="project" value="UniProtKB-UniRule"/>
</dbReference>
<dbReference type="Proteomes" id="UP000044071">
    <property type="component" value="Unassembled WGS sequence"/>
</dbReference>
<evidence type="ECO:0000313" key="17">
    <source>
        <dbReference type="Proteomes" id="UP000044071"/>
    </source>
</evidence>
<feature type="binding site" evidence="12 15">
    <location>
        <position position="202"/>
    </location>
    <ligand>
        <name>pyruvate</name>
        <dbReference type="ChEBI" id="CHEBI:15361"/>
    </ligand>
</feature>
<dbReference type="SUPFAM" id="SSF51569">
    <property type="entry name" value="Aldolase"/>
    <property type="match status" value="1"/>
</dbReference>
<comment type="catalytic activity">
    <reaction evidence="11 12">
        <text>L-aspartate 4-semialdehyde + pyruvate = (2S,4S)-4-hydroxy-2,3,4,5-tetrahydrodipicolinate + H2O + H(+)</text>
        <dbReference type="Rhea" id="RHEA:34171"/>
        <dbReference type="ChEBI" id="CHEBI:15361"/>
        <dbReference type="ChEBI" id="CHEBI:15377"/>
        <dbReference type="ChEBI" id="CHEBI:15378"/>
        <dbReference type="ChEBI" id="CHEBI:67139"/>
        <dbReference type="ChEBI" id="CHEBI:537519"/>
        <dbReference type="EC" id="4.3.3.7"/>
    </reaction>
</comment>
<dbReference type="EC" id="4.3.3.7" evidence="4 12"/>
<dbReference type="PROSITE" id="PS00666">
    <property type="entry name" value="DHDPS_2"/>
    <property type="match status" value="1"/>
</dbReference>
<dbReference type="PRINTS" id="PR00146">
    <property type="entry name" value="DHPICSNTHASE"/>
</dbReference>
<dbReference type="PANTHER" id="PTHR12128:SF66">
    <property type="entry name" value="4-HYDROXY-2-OXOGLUTARATE ALDOLASE, MITOCHONDRIAL"/>
    <property type="match status" value="1"/>
</dbReference>
<dbReference type="UniPathway" id="UPA00034">
    <property type="reaction ID" value="UER00017"/>
</dbReference>
<proteinExistence type="inferred from homology"/>
<comment type="similarity">
    <text evidence="3 12 13">Belongs to the DapA family.</text>
</comment>
<keyword evidence="8 12" id="KW-0457">Lysine biosynthesis</keyword>
<accession>A0A078KZ77</accession>
<evidence type="ECO:0000256" key="5">
    <source>
        <dbReference type="ARBA" id="ARBA00022490"/>
    </source>
</evidence>
<evidence type="ECO:0000256" key="14">
    <source>
        <dbReference type="PIRSR" id="PIRSR001365-1"/>
    </source>
</evidence>
<evidence type="ECO:0000256" key="3">
    <source>
        <dbReference type="ARBA" id="ARBA00007592"/>
    </source>
</evidence>
<name>A0A078KZ77_9GAMM</name>
<evidence type="ECO:0000256" key="11">
    <source>
        <dbReference type="ARBA" id="ARBA00047836"/>
    </source>
</evidence>
<evidence type="ECO:0000256" key="4">
    <source>
        <dbReference type="ARBA" id="ARBA00012086"/>
    </source>
</evidence>
<evidence type="ECO:0000256" key="13">
    <source>
        <dbReference type="PIRNR" id="PIRNR001365"/>
    </source>
</evidence>
<dbReference type="SMART" id="SM01130">
    <property type="entry name" value="DHDPS"/>
    <property type="match status" value="1"/>
</dbReference>
<feature type="active site" description="Schiff-base intermediate with substrate" evidence="12 14">
    <location>
        <position position="160"/>
    </location>
</feature>
<evidence type="ECO:0000256" key="2">
    <source>
        <dbReference type="ARBA" id="ARBA00005120"/>
    </source>
</evidence>
<comment type="subunit">
    <text evidence="12">Homotetramer; dimer of dimers.</text>
</comment>
<sequence length="290" mass="31526">MFRGSIVALVTPIYQDKVDIPRLRELVEFHISAGTHAIVAAGTTGEAGTLSHEEKLLVIKTVIEQARERIPVIAGTAMNSTKDCIELTNAAMECGAHAALIMTPAYIKPTQEGLYQHYSHIANSVAMPIILYNVPGRTVCDLLPETVARLSKISNIIGIKEATGQMTRLQQILRLSEGAMDVYSGDDATAAQWMLAGAKGVISVTANVAARQMAKLCDAALDEDQASCLRLNEQLMPLHQLLFVEANPIPVKWALYKMGLVSDELRLPLTSLSAEHHSALEHVLRTLQLV</sequence>
<dbReference type="STRING" id="1034943.BN59_01302"/>
<dbReference type="AlphaFoldDB" id="A0A078KZ77"/>
<dbReference type="GO" id="GO:0019877">
    <property type="term" value="P:diaminopimelate biosynthetic process"/>
    <property type="evidence" value="ECO:0007669"/>
    <property type="project" value="UniProtKB-UniRule"/>
</dbReference>
<dbReference type="eggNOG" id="COG0329">
    <property type="taxonomic scope" value="Bacteria"/>
</dbReference>
<feature type="active site" description="Proton donor/acceptor" evidence="12 14">
    <location>
        <position position="132"/>
    </location>
</feature>
<evidence type="ECO:0000256" key="12">
    <source>
        <dbReference type="HAMAP-Rule" id="MF_00418"/>
    </source>
</evidence>
<evidence type="ECO:0000313" key="16">
    <source>
        <dbReference type="EMBL" id="CDZ77023.1"/>
    </source>
</evidence>
<dbReference type="GO" id="GO:0009089">
    <property type="term" value="P:lysine biosynthetic process via diaminopimelate"/>
    <property type="evidence" value="ECO:0007669"/>
    <property type="project" value="UniProtKB-UniRule"/>
</dbReference>
<evidence type="ECO:0000256" key="8">
    <source>
        <dbReference type="ARBA" id="ARBA00023154"/>
    </source>
</evidence>
<comment type="caution">
    <text evidence="12">Was originally thought to be a dihydrodipicolinate synthase (DHDPS), catalyzing the condensation of (S)-aspartate-beta-semialdehyde [(S)-ASA] and pyruvate to dihydrodipicolinate (DHDP). However, it was shown in E.coli that the product of the enzymatic reaction is not dihydrodipicolinate but in fact (4S)-4-hydroxy-2,3,4,5-tetrahydro-(2S)-dipicolinic acid (HTPA), and that the consecutive dehydration reaction leading to DHDP is not spontaneous but catalyzed by DapB.</text>
</comment>
<dbReference type="InterPro" id="IPR020624">
    <property type="entry name" value="Schiff_base-form_aldolases_CS"/>
</dbReference>
<evidence type="ECO:0000256" key="6">
    <source>
        <dbReference type="ARBA" id="ARBA00022605"/>
    </source>
</evidence>
<dbReference type="RefSeq" id="WP_043873442.1">
    <property type="nucleotide sequence ID" value="NZ_CCVW01000001.1"/>
</dbReference>
<evidence type="ECO:0000256" key="7">
    <source>
        <dbReference type="ARBA" id="ARBA00022915"/>
    </source>
</evidence>
<organism evidence="16 17">
    <name type="scientific">Legionella massiliensis</name>
    <dbReference type="NCBI Taxonomy" id="1034943"/>
    <lineage>
        <taxon>Bacteria</taxon>
        <taxon>Pseudomonadati</taxon>
        <taxon>Pseudomonadota</taxon>
        <taxon>Gammaproteobacteria</taxon>
        <taxon>Legionellales</taxon>
        <taxon>Legionellaceae</taxon>
        <taxon>Legionella</taxon>
    </lineage>
</organism>
<comment type="function">
    <text evidence="1 12">Catalyzes the condensation of (S)-aspartate-beta-semialdehyde [(S)-ASA] and pyruvate to 4-hydroxy-tetrahydrodipicolinate (HTPA).</text>
</comment>
<protein>
    <recommendedName>
        <fullName evidence="4 12">4-hydroxy-tetrahydrodipicolinate synthase</fullName>
        <shortName evidence="12">HTPA synthase</shortName>
        <ecNumber evidence="4 12">4.3.3.7</ecNumber>
    </recommendedName>
</protein>
<reference evidence="16 17" key="1">
    <citation type="submission" date="2014-06" db="EMBL/GenBank/DDBJ databases">
        <authorList>
            <person name="Urmite Genomes Urmite Genomes"/>
        </authorList>
    </citation>
    <scope>NUCLEOTIDE SEQUENCE [LARGE SCALE GENOMIC DNA]</scope>
</reference>
<keyword evidence="17" id="KW-1185">Reference proteome</keyword>
<keyword evidence="5 12" id="KW-0963">Cytoplasm</keyword>
<dbReference type="InterPro" id="IPR020625">
    <property type="entry name" value="Schiff_base-form_aldolases_AS"/>
</dbReference>
<dbReference type="GO" id="GO:0005829">
    <property type="term" value="C:cytosol"/>
    <property type="evidence" value="ECO:0007669"/>
    <property type="project" value="TreeGrafter"/>
</dbReference>
<evidence type="ECO:0000256" key="10">
    <source>
        <dbReference type="ARBA" id="ARBA00023270"/>
    </source>
</evidence>
<dbReference type="PANTHER" id="PTHR12128">
    <property type="entry name" value="DIHYDRODIPICOLINATE SYNTHASE"/>
    <property type="match status" value="1"/>
</dbReference>
<evidence type="ECO:0000256" key="1">
    <source>
        <dbReference type="ARBA" id="ARBA00003294"/>
    </source>
</evidence>
<dbReference type="Pfam" id="PF00701">
    <property type="entry name" value="DHDPS"/>
    <property type="match status" value="1"/>
</dbReference>
<feature type="binding site" evidence="12 15">
    <location>
        <position position="44"/>
    </location>
    <ligand>
        <name>pyruvate</name>
        <dbReference type="ChEBI" id="CHEBI:15361"/>
    </ligand>
</feature>
<dbReference type="InterPro" id="IPR005263">
    <property type="entry name" value="DapA"/>
</dbReference>
<dbReference type="PROSITE" id="PS00665">
    <property type="entry name" value="DHDPS_1"/>
    <property type="match status" value="1"/>
</dbReference>
<dbReference type="Gene3D" id="3.20.20.70">
    <property type="entry name" value="Aldolase class I"/>
    <property type="match status" value="1"/>
</dbReference>
<gene>
    <name evidence="12 16" type="primary">dapA</name>
    <name evidence="16" type="ORF">BN59_01302</name>
</gene>
<dbReference type="PIRSF" id="PIRSF001365">
    <property type="entry name" value="DHDPS"/>
    <property type="match status" value="1"/>
</dbReference>
<keyword evidence="6 12" id="KW-0028">Amino-acid biosynthesis</keyword>
<feature type="site" description="Part of a proton relay during catalysis" evidence="12">
    <location>
        <position position="43"/>
    </location>
</feature>
<comment type="pathway">
    <text evidence="2 12">Amino-acid biosynthesis; L-lysine biosynthesis via DAP pathway; (S)-tetrahydrodipicolinate from L-aspartate: step 3/4.</text>
</comment>
<dbReference type="CDD" id="cd00950">
    <property type="entry name" value="DHDPS"/>
    <property type="match status" value="1"/>
</dbReference>
<dbReference type="OrthoDB" id="9782828at2"/>
<feature type="site" description="Part of a proton relay during catalysis" evidence="12">
    <location>
        <position position="106"/>
    </location>
</feature>
<comment type="subcellular location">
    <subcellularLocation>
        <location evidence="12">Cytoplasm</location>
    </subcellularLocation>
</comment>
<keyword evidence="9 12" id="KW-0456">Lyase</keyword>
<evidence type="ECO:0000256" key="15">
    <source>
        <dbReference type="PIRSR" id="PIRSR001365-2"/>
    </source>
</evidence>
<dbReference type="HAMAP" id="MF_00418">
    <property type="entry name" value="DapA"/>
    <property type="match status" value="1"/>
</dbReference>